<dbReference type="STRING" id="1715989.NITINOP_2071"/>
<protein>
    <submittedName>
        <fullName evidence="1">Uncharacterized protein</fullName>
    </submittedName>
</protein>
<dbReference type="EMBL" id="LN885086">
    <property type="protein sequence ID" value="CUQ67043.1"/>
    <property type="molecule type" value="Genomic_DNA"/>
</dbReference>
<reference evidence="2" key="1">
    <citation type="submission" date="2015-09" db="EMBL/GenBank/DDBJ databases">
        <authorList>
            <person name="Daims H."/>
        </authorList>
    </citation>
    <scope>NUCLEOTIDE SEQUENCE [LARGE SCALE GENOMIC DNA]</scope>
</reference>
<dbReference type="KEGG" id="nio:NITINOP_2071"/>
<dbReference type="AlphaFoldDB" id="A0A0S4KRG2"/>
<organism evidence="1 2">
    <name type="scientific">Candidatus Nitrospira inopinata</name>
    <dbReference type="NCBI Taxonomy" id="1715989"/>
    <lineage>
        <taxon>Bacteria</taxon>
        <taxon>Pseudomonadati</taxon>
        <taxon>Nitrospirota</taxon>
        <taxon>Nitrospiria</taxon>
        <taxon>Nitrospirales</taxon>
        <taxon>Nitrospiraceae</taxon>
        <taxon>Nitrospira</taxon>
    </lineage>
</organism>
<gene>
    <name evidence="1" type="ORF">NITINOP_2071</name>
</gene>
<evidence type="ECO:0000313" key="2">
    <source>
        <dbReference type="Proteomes" id="UP000066284"/>
    </source>
</evidence>
<name>A0A0S4KRG2_9BACT</name>
<evidence type="ECO:0000313" key="1">
    <source>
        <dbReference type="EMBL" id="CUQ67043.1"/>
    </source>
</evidence>
<dbReference type="Pfam" id="PF13729">
    <property type="entry name" value="TraF_2"/>
    <property type="match status" value="1"/>
</dbReference>
<proteinExistence type="predicted"/>
<dbReference type="Gene3D" id="2.40.160.60">
    <property type="entry name" value="Outer membrane protein transport protein (OMPP1/FadL/TodX)"/>
    <property type="match status" value="1"/>
</dbReference>
<dbReference type="Proteomes" id="UP000066284">
    <property type="component" value="Chromosome 1"/>
</dbReference>
<accession>A0A0S4KRG2</accession>
<dbReference type="InterPro" id="IPR032811">
    <property type="entry name" value="Put_conjugal_transfer"/>
</dbReference>
<dbReference type="RefSeq" id="WP_082633706.1">
    <property type="nucleotide sequence ID" value="NZ_LN885086.1"/>
</dbReference>
<keyword evidence="2" id="KW-1185">Reference proteome</keyword>
<dbReference type="OrthoDB" id="5391531at2"/>
<sequence length="390" mass="40862">MTGRIFGRAASSDSMRRAVIGPLGSLAALLFSISVAGPATEVWAAEFVFVGPRATGMGGAGVAVTTDALATYWNPAGLAMTQTLDLRAQGFGLAIDRKGFGDAIRDLEDFSPGDPGSAARARDIAARLNQPGSTLSIAGSAGLYLKGHLGRHAFGVNVSDVATGGGYISQPVDPVTLRGRMALRGLESRQLAFSYGYAFSDKTFAVGITAKVIQGASYSGFVDLQGGNGVTISNRFGEPTISTTYGIDLGALYKPVSWIRFGIVAKDINSPTFDDAGGGEIKLDPQVRGGVALNPWSTLTLTADIDLTANKTLLPHVKSRILSLGAEQTFLTEFLSLRIGTFKNLEDADRPFIPTAGLGLRFFFLRADAAGGYDFREQGALVSASISATF</sequence>
<dbReference type="SUPFAM" id="SSF56935">
    <property type="entry name" value="Porins"/>
    <property type="match status" value="1"/>
</dbReference>